<sequence>MTKRRGQFNDPTARRATREDARILHKVLNTLTPQQAAVISMHFGLDDGTPKDKYEIGRELDLTREHIDRLLVQAMDSLRDPDRLRMLSDSEGGFVDLTGAVLSSLSDEELGIVRCLCCPRRFARGSATIPDPVTLLFQRAGVIPPGGRTVGRPRKYCSDKCKQKAHRRRRASSSSQPRRSNPG</sequence>
<dbReference type="Proteomes" id="UP001501509">
    <property type="component" value="Unassembled WGS sequence"/>
</dbReference>
<keyword evidence="4" id="KW-1185">Reference proteome</keyword>
<accession>A0ABP6CXZ0</accession>
<feature type="domain" description="RNA polymerase sigma-70 region 4" evidence="2">
    <location>
        <begin position="27"/>
        <end position="79"/>
    </location>
</feature>
<evidence type="ECO:0000259" key="2">
    <source>
        <dbReference type="Pfam" id="PF04545"/>
    </source>
</evidence>
<dbReference type="InterPro" id="IPR013324">
    <property type="entry name" value="RNA_pol_sigma_r3/r4-like"/>
</dbReference>
<dbReference type="PANTHER" id="PTHR30603:SF47">
    <property type="entry name" value="RNA POLYMERASE SIGMA FACTOR SIGD, CHLOROPLASTIC"/>
    <property type="match status" value="1"/>
</dbReference>
<evidence type="ECO:0000256" key="1">
    <source>
        <dbReference type="SAM" id="MobiDB-lite"/>
    </source>
</evidence>
<dbReference type="Pfam" id="PF04545">
    <property type="entry name" value="Sigma70_r4"/>
    <property type="match status" value="1"/>
</dbReference>
<organism evidence="3 4">
    <name type="scientific">Actinomadura fulvescens</name>
    <dbReference type="NCBI Taxonomy" id="46160"/>
    <lineage>
        <taxon>Bacteria</taxon>
        <taxon>Bacillati</taxon>
        <taxon>Actinomycetota</taxon>
        <taxon>Actinomycetes</taxon>
        <taxon>Streptosporangiales</taxon>
        <taxon>Thermomonosporaceae</taxon>
        <taxon>Actinomadura</taxon>
    </lineage>
</organism>
<dbReference type="InterPro" id="IPR050239">
    <property type="entry name" value="Sigma-70_RNA_pol_init_factors"/>
</dbReference>
<dbReference type="Gene3D" id="1.10.10.10">
    <property type="entry name" value="Winged helix-like DNA-binding domain superfamily/Winged helix DNA-binding domain"/>
    <property type="match status" value="1"/>
</dbReference>
<gene>
    <name evidence="3" type="ORF">GCM10010411_75420</name>
</gene>
<dbReference type="RefSeq" id="WP_344547285.1">
    <property type="nucleotide sequence ID" value="NZ_BAAATD010000013.1"/>
</dbReference>
<dbReference type="SUPFAM" id="SSF88659">
    <property type="entry name" value="Sigma3 and sigma4 domains of RNA polymerase sigma factors"/>
    <property type="match status" value="1"/>
</dbReference>
<dbReference type="EMBL" id="BAAATD010000013">
    <property type="protein sequence ID" value="GAA2627245.1"/>
    <property type="molecule type" value="Genomic_DNA"/>
</dbReference>
<reference evidence="4" key="1">
    <citation type="journal article" date="2019" name="Int. J. Syst. Evol. Microbiol.">
        <title>The Global Catalogue of Microorganisms (GCM) 10K type strain sequencing project: providing services to taxonomists for standard genome sequencing and annotation.</title>
        <authorList>
            <consortium name="The Broad Institute Genomics Platform"/>
            <consortium name="The Broad Institute Genome Sequencing Center for Infectious Disease"/>
            <person name="Wu L."/>
            <person name="Ma J."/>
        </authorList>
    </citation>
    <scope>NUCLEOTIDE SEQUENCE [LARGE SCALE GENOMIC DNA]</scope>
    <source>
        <strain evidence="4">JCM 6833</strain>
    </source>
</reference>
<evidence type="ECO:0000313" key="3">
    <source>
        <dbReference type="EMBL" id="GAA2627245.1"/>
    </source>
</evidence>
<proteinExistence type="predicted"/>
<name>A0ABP6CXZ0_9ACTN</name>
<dbReference type="InterPro" id="IPR007630">
    <property type="entry name" value="RNA_pol_sigma70_r4"/>
</dbReference>
<evidence type="ECO:0000313" key="4">
    <source>
        <dbReference type="Proteomes" id="UP001501509"/>
    </source>
</evidence>
<dbReference type="PANTHER" id="PTHR30603">
    <property type="entry name" value="RNA POLYMERASE SIGMA FACTOR RPO"/>
    <property type="match status" value="1"/>
</dbReference>
<comment type="caution">
    <text evidence="3">The sequence shown here is derived from an EMBL/GenBank/DDBJ whole genome shotgun (WGS) entry which is preliminary data.</text>
</comment>
<dbReference type="InterPro" id="IPR036388">
    <property type="entry name" value="WH-like_DNA-bd_sf"/>
</dbReference>
<feature type="region of interest" description="Disordered" evidence="1">
    <location>
        <begin position="144"/>
        <end position="183"/>
    </location>
</feature>
<feature type="compositionally biased region" description="Low complexity" evidence="1">
    <location>
        <begin position="172"/>
        <end position="183"/>
    </location>
</feature>
<protein>
    <recommendedName>
        <fullName evidence="2">RNA polymerase sigma-70 region 4 domain-containing protein</fullName>
    </recommendedName>
</protein>